<proteinExistence type="predicted"/>
<dbReference type="AlphaFoldDB" id="A0AAW2A360"/>
<keyword evidence="2" id="KW-1185">Reference proteome</keyword>
<evidence type="ECO:0000313" key="1">
    <source>
        <dbReference type="EMBL" id="KAK9967064.1"/>
    </source>
</evidence>
<dbReference type="Proteomes" id="UP001479290">
    <property type="component" value="Unassembled WGS sequence"/>
</dbReference>
<organism evidence="1 2">
    <name type="scientific">Culter alburnus</name>
    <name type="common">Topmouth culter</name>
    <dbReference type="NCBI Taxonomy" id="194366"/>
    <lineage>
        <taxon>Eukaryota</taxon>
        <taxon>Metazoa</taxon>
        <taxon>Chordata</taxon>
        <taxon>Craniata</taxon>
        <taxon>Vertebrata</taxon>
        <taxon>Euteleostomi</taxon>
        <taxon>Actinopterygii</taxon>
        <taxon>Neopterygii</taxon>
        <taxon>Teleostei</taxon>
        <taxon>Ostariophysi</taxon>
        <taxon>Cypriniformes</taxon>
        <taxon>Xenocyprididae</taxon>
        <taxon>Xenocypridinae</taxon>
        <taxon>Culter</taxon>
    </lineage>
</organism>
<evidence type="ECO:0000313" key="2">
    <source>
        <dbReference type="Proteomes" id="UP001479290"/>
    </source>
</evidence>
<protein>
    <submittedName>
        <fullName evidence="1">Uncharacterized protein</fullName>
    </submittedName>
</protein>
<comment type="caution">
    <text evidence="1">The sequence shown here is derived from an EMBL/GenBank/DDBJ whole genome shotgun (WGS) entry which is preliminary data.</text>
</comment>
<name>A0AAW2A360_CULAL</name>
<accession>A0AAW2A360</accession>
<sequence length="176" mass="18943">MWKSSLYALLALRSLPDPGLLLICLGGFWSHLFGSGGHQLRPGYLLSCLLRPPWRPSVQCAPPTLETFCPSCSALDTSCPLYSALETFCPVCSAHPEDLLSIVVCPGDLLSSRLPLGNPWLYDLLTSGLLVSGSWPFFSSYICFCSMVLAHLPATGSTSALLPTNSFVLEHLEAGP</sequence>
<gene>
    <name evidence="1" type="ORF">ABG768_001481</name>
</gene>
<reference evidence="1 2" key="1">
    <citation type="submission" date="2024-05" db="EMBL/GenBank/DDBJ databases">
        <title>A high-quality chromosomal-level genome assembly of Topmouth culter (Culter alburnus).</title>
        <authorList>
            <person name="Zhao H."/>
        </authorList>
    </citation>
    <scope>NUCLEOTIDE SEQUENCE [LARGE SCALE GENOMIC DNA]</scope>
    <source>
        <strain evidence="1">CATC2023</strain>
        <tissue evidence="1">Muscle</tissue>
    </source>
</reference>
<dbReference type="EMBL" id="JAWDJR010000010">
    <property type="protein sequence ID" value="KAK9967064.1"/>
    <property type="molecule type" value="Genomic_DNA"/>
</dbReference>